<dbReference type="Gene3D" id="1.25.40.20">
    <property type="entry name" value="Ankyrin repeat-containing domain"/>
    <property type="match status" value="2"/>
</dbReference>
<feature type="compositionally biased region" description="Low complexity" evidence="4">
    <location>
        <begin position="427"/>
        <end position="439"/>
    </location>
</feature>
<feature type="compositionally biased region" description="Low complexity" evidence="4">
    <location>
        <begin position="782"/>
        <end position="791"/>
    </location>
</feature>
<accession>A0A8K0DEE9</accession>
<feature type="region of interest" description="Disordered" evidence="4">
    <location>
        <begin position="333"/>
        <end position="359"/>
    </location>
</feature>
<feature type="compositionally biased region" description="Polar residues" evidence="4">
    <location>
        <begin position="1249"/>
        <end position="1259"/>
    </location>
</feature>
<feature type="compositionally biased region" description="Basic and acidic residues" evidence="4">
    <location>
        <begin position="1178"/>
        <end position="1199"/>
    </location>
</feature>
<dbReference type="SUPFAM" id="SSF48403">
    <property type="entry name" value="Ankyrin repeat"/>
    <property type="match status" value="1"/>
</dbReference>
<evidence type="ECO:0000256" key="2">
    <source>
        <dbReference type="ARBA" id="ARBA00023043"/>
    </source>
</evidence>
<feature type="compositionally biased region" description="Basic residues" evidence="4">
    <location>
        <begin position="1160"/>
        <end position="1177"/>
    </location>
</feature>
<dbReference type="Pfam" id="PF12796">
    <property type="entry name" value="Ank_2"/>
    <property type="match status" value="2"/>
</dbReference>
<feature type="compositionally biased region" description="Basic and acidic residues" evidence="4">
    <location>
        <begin position="999"/>
        <end position="1030"/>
    </location>
</feature>
<keyword evidence="1" id="KW-0677">Repeat</keyword>
<evidence type="ECO:0000313" key="6">
    <source>
        <dbReference type="Proteomes" id="UP000801492"/>
    </source>
</evidence>
<feature type="region of interest" description="Disordered" evidence="4">
    <location>
        <begin position="688"/>
        <end position="880"/>
    </location>
</feature>
<feature type="compositionally biased region" description="Low complexity" evidence="4">
    <location>
        <begin position="688"/>
        <end position="705"/>
    </location>
</feature>
<dbReference type="InterPro" id="IPR002110">
    <property type="entry name" value="Ankyrin_rpt"/>
</dbReference>
<evidence type="ECO:0000256" key="3">
    <source>
        <dbReference type="PROSITE-ProRule" id="PRU00023"/>
    </source>
</evidence>
<feature type="compositionally biased region" description="Polar residues" evidence="4">
    <location>
        <begin position="809"/>
        <end position="818"/>
    </location>
</feature>
<feature type="compositionally biased region" description="Basic and acidic residues" evidence="4">
    <location>
        <begin position="644"/>
        <end position="653"/>
    </location>
</feature>
<feature type="compositionally biased region" description="Polar residues" evidence="4">
    <location>
        <begin position="727"/>
        <end position="746"/>
    </location>
</feature>
<evidence type="ECO:0000313" key="5">
    <source>
        <dbReference type="EMBL" id="KAF2904745.1"/>
    </source>
</evidence>
<evidence type="ECO:0000256" key="4">
    <source>
        <dbReference type="SAM" id="MobiDB-lite"/>
    </source>
</evidence>
<feature type="repeat" description="ANK" evidence="3">
    <location>
        <begin position="195"/>
        <end position="223"/>
    </location>
</feature>
<feature type="repeat" description="ANK" evidence="3">
    <location>
        <begin position="28"/>
        <end position="60"/>
    </location>
</feature>
<feature type="region of interest" description="Disordered" evidence="4">
    <location>
        <begin position="409"/>
        <end position="669"/>
    </location>
</feature>
<protein>
    <submittedName>
        <fullName evidence="5">Uncharacterized protein</fullName>
    </submittedName>
</protein>
<feature type="compositionally biased region" description="Polar residues" evidence="4">
    <location>
        <begin position="756"/>
        <end position="774"/>
    </location>
</feature>
<feature type="compositionally biased region" description="Basic and acidic residues" evidence="4">
    <location>
        <begin position="498"/>
        <end position="521"/>
    </location>
</feature>
<feature type="region of interest" description="Disordered" evidence="4">
    <location>
        <begin position="1530"/>
        <end position="1552"/>
    </location>
</feature>
<feature type="non-terminal residue" evidence="5">
    <location>
        <position position="1"/>
    </location>
</feature>
<feature type="compositionally biased region" description="Basic and acidic residues" evidence="4">
    <location>
        <begin position="707"/>
        <end position="721"/>
    </location>
</feature>
<feature type="compositionally biased region" description="Polar residues" evidence="4">
    <location>
        <begin position="654"/>
        <end position="664"/>
    </location>
</feature>
<dbReference type="PROSITE" id="PS50088">
    <property type="entry name" value="ANK_REPEAT"/>
    <property type="match status" value="6"/>
</dbReference>
<gene>
    <name evidence="5" type="ORF">ILUMI_01433</name>
</gene>
<feature type="compositionally biased region" description="Polar residues" evidence="4">
    <location>
        <begin position="976"/>
        <end position="997"/>
    </location>
</feature>
<organism evidence="5 6">
    <name type="scientific">Ignelater luminosus</name>
    <name type="common">Cucubano</name>
    <name type="synonym">Pyrophorus luminosus</name>
    <dbReference type="NCBI Taxonomy" id="2038154"/>
    <lineage>
        <taxon>Eukaryota</taxon>
        <taxon>Metazoa</taxon>
        <taxon>Ecdysozoa</taxon>
        <taxon>Arthropoda</taxon>
        <taxon>Hexapoda</taxon>
        <taxon>Insecta</taxon>
        <taxon>Pterygota</taxon>
        <taxon>Neoptera</taxon>
        <taxon>Endopterygota</taxon>
        <taxon>Coleoptera</taxon>
        <taxon>Polyphaga</taxon>
        <taxon>Elateriformia</taxon>
        <taxon>Elateroidea</taxon>
        <taxon>Elateridae</taxon>
        <taxon>Agrypninae</taxon>
        <taxon>Pyrophorini</taxon>
        <taxon>Ignelater</taxon>
    </lineage>
</organism>
<feature type="repeat" description="ANK" evidence="3">
    <location>
        <begin position="95"/>
        <end position="127"/>
    </location>
</feature>
<feature type="compositionally biased region" description="Basic residues" evidence="4">
    <location>
        <begin position="1284"/>
        <end position="1297"/>
    </location>
</feature>
<dbReference type="PANTHER" id="PTHR24174:SF16">
    <property type="entry name" value="CASKIN-2"/>
    <property type="match status" value="1"/>
</dbReference>
<name>A0A8K0DEE9_IGNLU</name>
<feature type="compositionally biased region" description="Polar residues" evidence="4">
    <location>
        <begin position="562"/>
        <end position="573"/>
    </location>
</feature>
<feature type="compositionally biased region" description="Low complexity" evidence="4">
    <location>
        <begin position="1127"/>
        <end position="1136"/>
    </location>
</feature>
<feature type="repeat" description="ANK" evidence="3">
    <location>
        <begin position="128"/>
        <end position="160"/>
    </location>
</feature>
<reference evidence="5" key="1">
    <citation type="submission" date="2019-08" db="EMBL/GenBank/DDBJ databases">
        <title>The genome of the North American firefly Photinus pyralis.</title>
        <authorList>
            <consortium name="Photinus pyralis genome working group"/>
            <person name="Fallon T.R."/>
            <person name="Sander Lower S.E."/>
            <person name="Weng J.-K."/>
        </authorList>
    </citation>
    <scope>NUCLEOTIDE SEQUENCE</scope>
    <source>
        <strain evidence="5">TRF0915ILg1</strain>
        <tissue evidence="5">Whole body</tissue>
    </source>
</reference>
<keyword evidence="2 3" id="KW-0040">ANK repeat</keyword>
<feature type="compositionally biased region" description="Basic residues" evidence="4">
    <location>
        <begin position="447"/>
        <end position="458"/>
    </location>
</feature>
<feature type="compositionally biased region" description="Basic and acidic residues" evidence="4">
    <location>
        <begin position="1058"/>
        <end position="1077"/>
    </location>
</feature>
<feature type="region of interest" description="Disordered" evidence="4">
    <location>
        <begin position="902"/>
        <end position="1326"/>
    </location>
</feature>
<comment type="caution">
    <text evidence="5">The sequence shown here is derived from an EMBL/GenBank/DDBJ whole genome shotgun (WGS) entry which is preliminary data.</text>
</comment>
<dbReference type="Proteomes" id="UP000801492">
    <property type="component" value="Unassembled WGS sequence"/>
</dbReference>
<dbReference type="SMART" id="SM00248">
    <property type="entry name" value="ANK"/>
    <property type="match status" value="7"/>
</dbReference>
<feature type="compositionally biased region" description="Polar residues" evidence="4">
    <location>
        <begin position="522"/>
        <end position="543"/>
    </location>
</feature>
<evidence type="ECO:0000256" key="1">
    <source>
        <dbReference type="ARBA" id="ARBA00022737"/>
    </source>
</evidence>
<feature type="compositionally biased region" description="Basic and acidic residues" evidence="4">
    <location>
        <begin position="919"/>
        <end position="929"/>
    </location>
</feature>
<feature type="compositionally biased region" description="Polar residues" evidence="4">
    <location>
        <begin position="951"/>
        <end position="966"/>
    </location>
</feature>
<keyword evidence="6" id="KW-1185">Reference proteome</keyword>
<feature type="compositionally biased region" description="Polar residues" evidence="4">
    <location>
        <begin position="410"/>
        <end position="426"/>
    </location>
</feature>
<dbReference type="OrthoDB" id="10258888at2759"/>
<dbReference type="PANTHER" id="PTHR24174">
    <property type="entry name" value="ANKYRIN REPEAT AND STERILE ALPHA MOTIF DOMAIN-CONTAINING PROTEIN 1"/>
    <property type="match status" value="1"/>
</dbReference>
<sequence>EKDSSLGLQVLHTLLSHQDISVSVEDGDGRQPLLWAASAGSAKAVLALIRAGAAVESHDKDGLTALHCTASRGHTDCIDTLLTLCGASPDVIDSNGCTALHYAVTLGHADATALLLAHAADPNRQDRKGRSPAHCGCAKGQFETVKMLGSHGANLWLRNARGDLPLHEAAASGRRDLVRWLLEARPSQVNARNNDGRCPLHLAALNDNADMCKILLDAGAQINPILRTSKNVFMTPLDCALQRGFRSTAKYLQLHGGVPANRLGGISQQPQGYGSAVSLQIRDDVTLWGDSSSESEKEEAEKSKTKKKSYKRKLAYKYERKKGPVLLSEYDSEKLTSGKLESEPTHKGKDAGKGADVTDQKERITPHLEGFPFLGNNIPPGEIFIYANEVNINDKFGGVNIKQDGEVAVSDTTKISRTQAKSTTTQVASSVKGSASSTSEKQEKRPKSAKYGRLKNKSGRQSDKTDSARKKTYVDTPDPRRKQTDEEFHSSNIDEEIPEIKSQKEAESSTTKHDSAVKRPEVQQQVKGETSATSKPEQPTSKMTTEKTEIPRTAAKRRMVHSDQQSARSNTSYEDGEDHKQLVVEASVHSPPREISEGAEASKQTLEISEVPQERRRTPIGSEILSGDDLGKIDVMTDQDASADEGKDKKDTESPQSTQKTSDVGTAPTKIEISTAVAESTTSIVGTAAAVAQAAATKETESPPSKSKKEDVLATEIKAKTEIATAAQATKPESVTESATTAQTSKPEAVAKSAAADQTSKPDAVTESATTAQIAKSEAATEETGTVGESVPVSEATTTLATSPAVGTVETSDATASTKVHKSDSATEAAKAIAQPDSTETKIAEITRTASTEAVTDNVGAAETADVKTATSDASAADTARIDETVKVTDTSKTATTALPTTETKVVTPEDAPTVITTTHEEDMTKQDQTEEDLLEASTNMAEQAGMISINIEQPSSPSPAPSTEQEMAAAESVVKSVQSSFEGDNIKSSEVSSQKPSGEVDRKPVDVDKIQKASEEIKDVPSKTKDVSKTKKSKQRKRLESDTSSEAVEPLLKKPQRKGDKDGITEEKTKSNDKGTSHKKKRKIKESSEKPSKVIEVIKTSLSSKQIESPPDSSIDVHTSEESESESPSSSSPSSTVSITRKEHRSFQVLDEDDQVAQKSRKKSARQKSTSKKKPRSQSEENKVVKISEQVSYKEHERLRRSKIPTPVMNLKTPLSKSDKHLDRSAFSGEEPRVPSLPNIRDSKDGNLRQTRSVSNLSAPLAASTYSDNDHETGSEEEISSATRRKRLRKRSKTRSSKSAGSDYESSNLIDSGFEPSPRSSRIPKWKNMSERGVNMTSVTQTIQSNIRRYHLERKIFQHLLDLKRLQIRSGQHNEAVLVKRAIDAYHRSCAATVGAGKYTSQDFSFRSFENFLYNSLRKIQRTGIEHLQGLPETPRNPLHCTQRTHRCDHATHAYTGVPCAAYLPKMDHHTIPKIGFECKPSGFLPKIHPKSNAVTLELCHGNDKQVISLPAERLDQNKRYYVTFTVKGNENSTSTPNEESAVGHRHSKSD</sequence>
<feature type="compositionally biased region" description="Low complexity" evidence="4">
    <location>
        <begin position="867"/>
        <end position="879"/>
    </location>
</feature>
<dbReference type="PROSITE" id="PS50297">
    <property type="entry name" value="ANK_REP_REGION"/>
    <property type="match status" value="4"/>
</dbReference>
<dbReference type="InterPro" id="IPR033635">
    <property type="entry name" value="ANKS1/Caskin"/>
</dbReference>
<feature type="repeat" description="ANK" evidence="3">
    <location>
        <begin position="161"/>
        <end position="183"/>
    </location>
</feature>
<dbReference type="InterPro" id="IPR036770">
    <property type="entry name" value="Ankyrin_rpt-contain_sf"/>
</dbReference>
<dbReference type="EMBL" id="VTPC01000686">
    <property type="protein sequence ID" value="KAF2904745.1"/>
    <property type="molecule type" value="Genomic_DNA"/>
</dbReference>
<feature type="repeat" description="ANK" evidence="3">
    <location>
        <begin position="61"/>
        <end position="94"/>
    </location>
</feature>
<feature type="compositionally biased region" description="Polar residues" evidence="4">
    <location>
        <begin position="1530"/>
        <end position="1540"/>
    </location>
</feature>
<proteinExistence type="predicted"/>
<feature type="compositionally biased region" description="Basic and acidic residues" evidence="4">
    <location>
        <begin position="460"/>
        <end position="489"/>
    </location>
</feature>